<feature type="region of interest" description="Disordered" evidence="1">
    <location>
        <begin position="48"/>
        <end position="88"/>
    </location>
</feature>
<accession>A0A1E7JN50</accession>
<feature type="transmembrane region" description="Helical" evidence="2">
    <location>
        <begin position="25"/>
        <end position="47"/>
    </location>
</feature>
<dbReference type="Proteomes" id="UP000176087">
    <property type="component" value="Unassembled WGS sequence"/>
</dbReference>
<proteinExistence type="predicted"/>
<dbReference type="AlphaFoldDB" id="A0A1E7JN50"/>
<keyword evidence="4" id="KW-1185">Reference proteome</keyword>
<sequence>MTDPVHEGTPEASASAFGRWLPAPAVAGFVLLLAVLFAVSYAAGAVAGPVAPGMRPIHGDPGGPKTGEHGEGHDTHGLRLPPRQEAGR</sequence>
<evidence type="ECO:0000313" key="3">
    <source>
        <dbReference type="EMBL" id="OEU89707.1"/>
    </source>
</evidence>
<name>A0A1E7JN50_9ACTN</name>
<feature type="compositionally biased region" description="Basic and acidic residues" evidence="1">
    <location>
        <begin position="66"/>
        <end position="77"/>
    </location>
</feature>
<dbReference type="STRING" id="933944.AN215_08260"/>
<keyword evidence="2" id="KW-0472">Membrane</keyword>
<keyword evidence="2" id="KW-1133">Transmembrane helix</keyword>
<evidence type="ECO:0000256" key="2">
    <source>
        <dbReference type="SAM" id="Phobius"/>
    </source>
</evidence>
<reference evidence="3 4" key="1">
    <citation type="journal article" date="2016" name="Front. Microbiol.">
        <title>Comparative Genomics Analysis of Streptomyces Species Reveals Their Adaptation to the Marine Environment and Their Diversity at the Genomic Level.</title>
        <authorList>
            <person name="Tian X."/>
            <person name="Zhang Z."/>
            <person name="Yang T."/>
            <person name="Chen M."/>
            <person name="Li J."/>
            <person name="Chen F."/>
            <person name="Yang J."/>
            <person name="Li W."/>
            <person name="Zhang B."/>
            <person name="Zhang Z."/>
            <person name="Wu J."/>
            <person name="Zhang C."/>
            <person name="Long L."/>
            <person name="Xiao J."/>
        </authorList>
    </citation>
    <scope>NUCLEOTIDE SEQUENCE [LARGE SCALE GENOMIC DNA]</scope>
    <source>
        <strain evidence="3 4">SCSIO 10390</strain>
    </source>
</reference>
<protein>
    <submittedName>
        <fullName evidence="3">Uncharacterized protein</fullName>
    </submittedName>
</protein>
<gene>
    <name evidence="3" type="ORF">AN215_08260</name>
</gene>
<dbReference type="EMBL" id="LJGT01000038">
    <property type="protein sequence ID" value="OEU89707.1"/>
    <property type="molecule type" value="Genomic_DNA"/>
</dbReference>
<organism evidence="3 4">
    <name type="scientific">Streptomyces abyssalis</name>
    <dbReference type="NCBI Taxonomy" id="933944"/>
    <lineage>
        <taxon>Bacteria</taxon>
        <taxon>Bacillati</taxon>
        <taxon>Actinomycetota</taxon>
        <taxon>Actinomycetes</taxon>
        <taxon>Kitasatosporales</taxon>
        <taxon>Streptomycetaceae</taxon>
        <taxon>Streptomyces</taxon>
    </lineage>
</organism>
<keyword evidence="2" id="KW-0812">Transmembrane</keyword>
<dbReference type="RefSeq" id="WP_070013240.1">
    <property type="nucleotide sequence ID" value="NZ_LJGS01000044.1"/>
</dbReference>
<evidence type="ECO:0000256" key="1">
    <source>
        <dbReference type="SAM" id="MobiDB-lite"/>
    </source>
</evidence>
<evidence type="ECO:0000313" key="4">
    <source>
        <dbReference type="Proteomes" id="UP000176087"/>
    </source>
</evidence>
<comment type="caution">
    <text evidence="3">The sequence shown here is derived from an EMBL/GenBank/DDBJ whole genome shotgun (WGS) entry which is preliminary data.</text>
</comment>